<feature type="transmembrane region" description="Helical" evidence="10">
    <location>
        <begin position="423"/>
        <end position="443"/>
    </location>
</feature>
<feature type="transmembrane region" description="Helical" evidence="10">
    <location>
        <begin position="352"/>
        <end position="374"/>
    </location>
</feature>
<feature type="transmembrane region" description="Helical" evidence="10">
    <location>
        <begin position="290"/>
        <end position="308"/>
    </location>
</feature>
<evidence type="ECO:0000313" key="14">
    <source>
        <dbReference type="EMBL" id="MFC6037962.1"/>
    </source>
</evidence>
<feature type="region of interest" description="Disordered" evidence="9">
    <location>
        <begin position="125"/>
        <end position="187"/>
    </location>
</feature>
<keyword evidence="5 11" id="KW-0732">Signal</keyword>
<dbReference type="InterPro" id="IPR008457">
    <property type="entry name" value="Cu-R_CopD_dom"/>
</dbReference>
<feature type="compositionally biased region" description="Polar residues" evidence="9">
    <location>
        <begin position="158"/>
        <end position="187"/>
    </location>
</feature>
<feature type="transmembrane region" description="Helical" evidence="10">
    <location>
        <begin position="263"/>
        <end position="283"/>
    </location>
</feature>
<dbReference type="Gene3D" id="2.60.40.1220">
    <property type="match status" value="1"/>
</dbReference>
<evidence type="ECO:0000256" key="5">
    <source>
        <dbReference type="ARBA" id="ARBA00022729"/>
    </source>
</evidence>
<feature type="domain" description="Copper resistance protein D" evidence="13">
    <location>
        <begin position="348"/>
        <end position="440"/>
    </location>
</feature>
<keyword evidence="2" id="KW-1003">Cell membrane</keyword>
<gene>
    <name evidence="14" type="ORF">ACFPYN_00715</name>
</gene>
<evidence type="ECO:0000259" key="13">
    <source>
        <dbReference type="Pfam" id="PF05425"/>
    </source>
</evidence>
<feature type="domain" description="CopC" evidence="12">
    <location>
        <begin position="24"/>
        <end position="118"/>
    </location>
</feature>
<evidence type="ECO:0000313" key="15">
    <source>
        <dbReference type="Proteomes" id="UP001596170"/>
    </source>
</evidence>
<keyword evidence="6 10" id="KW-1133">Transmembrane helix</keyword>
<dbReference type="Pfam" id="PF05425">
    <property type="entry name" value="CopD"/>
    <property type="match status" value="1"/>
</dbReference>
<feature type="transmembrane region" description="Helical" evidence="10">
    <location>
        <begin position="320"/>
        <end position="340"/>
    </location>
</feature>
<dbReference type="InterPro" id="IPR032694">
    <property type="entry name" value="CopC/D"/>
</dbReference>
<dbReference type="RefSeq" id="WP_377731959.1">
    <property type="nucleotide sequence ID" value="NZ_JBHSRI010000002.1"/>
</dbReference>
<accession>A0ABW1L464</accession>
<evidence type="ECO:0000256" key="2">
    <source>
        <dbReference type="ARBA" id="ARBA00022475"/>
    </source>
</evidence>
<feature type="compositionally biased region" description="Polar residues" evidence="9">
    <location>
        <begin position="125"/>
        <end position="146"/>
    </location>
</feature>
<evidence type="ECO:0000256" key="3">
    <source>
        <dbReference type="ARBA" id="ARBA00022692"/>
    </source>
</evidence>
<dbReference type="PANTHER" id="PTHR34820">
    <property type="entry name" value="INNER MEMBRANE PROTEIN YEBZ"/>
    <property type="match status" value="1"/>
</dbReference>
<sequence>MKTIIMMLCMTMSVFIYSATTGAHADLASSSPADGAILETAPTEVVLKFTTTIDNQVFEIDALNNEGASIASGEPSLNSAKDELTIPLSDQTVGLVTVPYSVISKDGHPIEGTISFTVETNEIAPATSSEDNQNSAVVSPTTSDTNNDNKAKYETDSSKPSTEPSNETNKQSPMTMASSNDAEETQNQTATPLSSIIKSLYLLSLLLLTGSLLWRFKGHNVPYLARMQVLHLAMLALFTWSQARNFTRVFEGVTWQDLFLRTEIGQFWTAALVITVLGLYIIGRNRYVDLAWVSGILIAKSLNSHAIATNVPALTVSLNFIHLLLSALWIAGLYYVIILWKKGTAQMFIPTFSKMALLSIISLTVTGSIYAWLLAPSISALWTTTWGYWLIAKIATVIGVFILGGFIRRHMNKNGSLSNRRYLYFDVVLAITILLIVGVLTQLSSSI</sequence>
<evidence type="ECO:0000256" key="4">
    <source>
        <dbReference type="ARBA" id="ARBA00022723"/>
    </source>
</evidence>
<keyword evidence="7" id="KW-0186">Copper</keyword>
<keyword evidence="3 10" id="KW-0812">Transmembrane</keyword>
<evidence type="ECO:0000256" key="1">
    <source>
        <dbReference type="ARBA" id="ARBA00004651"/>
    </source>
</evidence>
<keyword evidence="8 10" id="KW-0472">Membrane</keyword>
<evidence type="ECO:0000256" key="8">
    <source>
        <dbReference type="ARBA" id="ARBA00023136"/>
    </source>
</evidence>
<evidence type="ECO:0000256" key="7">
    <source>
        <dbReference type="ARBA" id="ARBA00023008"/>
    </source>
</evidence>
<feature type="signal peptide" evidence="11">
    <location>
        <begin position="1"/>
        <end position="25"/>
    </location>
</feature>
<keyword evidence="15" id="KW-1185">Reference proteome</keyword>
<evidence type="ECO:0000256" key="6">
    <source>
        <dbReference type="ARBA" id="ARBA00022989"/>
    </source>
</evidence>
<feature type="chain" id="PRO_5046990014" evidence="11">
    <location>
        <begin position="26"/>
        <end position="447"/>
    </location>
</feature>
<dbReference type="Proteomes" id="UP001596170">
    <property type="component" value="Unassembled WGS sequence"/>
</dbReference>
<feature type="compositionally biased region" description="Basic and acidic residues" evidence="9">
    <location>
        <begin position="147"/>
        <end position="157"/>
    </location>
</feature>
<dbReference type="PANTHER" id="PTHR34820:SF4">
    <property type="entry name" value="INNER MEMBRANE PROTEIN YEBZ"/>
    <property type="match status" value="1"/>
</dbReference>
<dbReference type="InterPro" id="IPR007348">
    <property type="entry name" value="CopC_dom"/>
</dbReference>
<evidence type="ECO:0000256" key="9">
    <source>
        <dbReference type="SAM" id="MobiDB-lite"/>
    </source>
</evidence>
<evidence type="ECO:0000256" key="11">
    <source>
        <dbReference type="SAM" id="SignalP"/>
    </source>
</evidence>
<dbReference type="EMBL" id="JBHSRI010000002">
    <property type="protein sequence ID" value="MFC6037962.1"/>
    <property type="molecule type" value="Genomic_DNA"/>
</dbReference>
<dbReference type="Pfam" id="PF04234">
    <property type="entry name" value="CopC"/>
    <property type="match status" value="1"/>
</dbReference>
<feature type="transmembrane region" description="Helical" evidence="10">
    <location>
        <begin position="386"/>
        <end position="407"/>
    </location>
</feature>
<comment type="subcellular location">
    <subcellularLocation>
        <location evidence="1">Cell membrane</location>
        <topology evidence="1">Multi-pass membrane protein</topology>
    </subcellularLocation>
</comment>
<dbReference type="InterPro" id="IPR014755">
    <property type="entry name" value="Cu-Rt/internalin_Ig-like"/>
</dbReference>
<organism evidence="14 15">
    <name type="scientific">Paenisporosarcina macmurdoensis</name>
    <dbReference type="NCBI Taxonomy" id="212659"/>
    <lineage>
        <taxon>Bacteria</taxon>
        <taxon>Bacillati</taxon>
        <taxon>Bacillota</taxon>
        <taxon>Bacilli</taxon>
        <taxon>Bacillales</taxon>
        <taxon>Caryophanaceae</taxon>
        <taxon>Paenisporosarcina</taxon>
    </lineage>
</organism>
<dbReference type="InterPro" id="IPR014756">
    <property type="entry name" value="Ig_E-set"/>
</dbReference>
<proteinExistence type="predicted"/>
<name>A0ABW1L464_9BACL</name>
<comment type="caution">
    <text evidence="14">The sequence shown here is derived from an EMBL/GenBank/DDBJ whole genome shotgun (WGS) entry which is preliminary data.</text>
</comment>
<evidence type="ECO:0000256" key="10">
    <source>
        <dbReference type="SAM" id="Phobius"/>
    </source>
</evidence>
<evidence type="ECO:0000259" key="12">
    <source>
        <dbReference type="Pfam" id="PF04234"/>
    </source>
</evidence>
<protein>
    <submittedName>
        <fullName evidence="14">Copper resistance CopC/CopD family protein</fullName>
    </submittedName>
</protein>
<reference evidence="15" key="1">
    <citation type="journal article" date="2019" name="Int. J. Syst. Evol. Microbiol.">
        <title>The Global Catalogue of Microorganisms (GCM) 10K type strain sequencing project: providing services to taxonomists for standard genome sequencing and annotation.</title>
        <authorList>
            <consortium name="The Broad Institute Genomics Platform"/>
            <consortium name="The Broad Institute Genome Sequencing Center for Infectious Disease"/>
            <person name="Wu L."/>
            <person name="Ma J."/>
        </authorList>
    </citation>
    <scope>NUCLEOTIDE SEQUENCE [LARGE SCALE GENOMIC DNA]</scope>
    <source>
        <strain evidence="15">CCUG 54527</strain>
    </source>
</reference>
<dbReference type="SUPFAM" id="SSF81296">
    <property type="entry name" value="E set domains"/>
    <property type="match status" value="1"/>
</dbReference>
<keyword evidence="4" id="KW-0479">Metal-binding</keyword>